<dbReference type="RefSeq" id="WP_012830823.1">
    <property type="nucleotide sequence ID" value="NC_013440.1"/>
</dbReference>
<keyword evidence="6" id="KW-1185">Reference proteome</keyword>
<evidence type="ECO:0000256" key="1">
    <source>
        <dbReference type="SAM" id="MobiDB-lite"/>
    </source>
</evidence>
<dbReference type="PANTHER" id="PTHR34580:SF1">
    <property type="entry name" value="PROTEIN PAFC"/>
    <property type="match status" value="1"/>
</dbReference>
<evidence type="ECO:0000313" key="5">
    <source>
        <dbReference type="EMBL" id="ACY18231.1"/>
    </source>
</evidence>
<dbReference type="PANTHER" id="PTHR34580">
    <property type="match status" value="1"/>
</dbReference>
<evidence type="ECO:0008006" key="7">
    <source>
        <dbReference type="Google" id="ProtNLM"/>
    </source>
</evidence>
<protein>
    <recommendedName>
        <fullName evidence="7">Transcriptional regulator protein-like protein</fullName>
    </recommendedName>
</protein>
<reference evidence="5 6" key="1">
    <citation type="journal article" date="2010" name="Stand. Genomic Sci.">
        <title>Complete genome sequence of Haliangium ochraceum type strain (SMP-2).</title>
        <authorList>
            <consortium name="US DOE Joint Genome Institute (JGI-PGF)"/>
            <person name="Ivanova N."/>
            <person name="Daum C."/>
            <person name="Lang E."/>
            <person name="Abt B."/>
            <person name="Kopitz M."/>
            <person name="Saunders E."/>
            <person name="Lapidus A."/>
            <person name="Lucas S."/>
            <person name="Glavina Del Rio T."/>
            <person name="Nolan M."/>
            <person name="Tice H."/>
            <person name="Copeland A."/>
            <person name="Cheng J.F."/>
            <person name="Chen F."/>
            <person name="Bruce D."/>
            <person name="Goodwin L."/>
            <person name="Pitluck S."/>
            <person name="Mavromatis K."/>
            <person name="Pati A."/>
            <person name="Mikhailova N."/>
            <person name="Chen A."/>
            <person name="Palaniappan K."/>
            <person name="Land M."/>
            <person name="Hauser L."/>
            <person name="Chang Y.J."/>
            <person name="Jeffries C.D."/>
            <person name="Detter J.C."/>
            <person name="Brettin T."/>
            <person name="Rohde M."/>
            <person name="Goker M."/>
            <person name="Bristow J."/>
            <person name="Markowitz V."/>
            <person name="Eisen J.A."/>
            <person name="Hugenholtz P."/>
            <person name="Kyrpides N.C."/>
            <person name="Klenk H.P."/>
        </authorList>
    </citation>
    <scope>NUCLEOTIDE SEQUENCE [LARGE SCALE GENOMIC DNA]</scope>
    <source>
        <strain evidence="6">DSM 14365 / CIP 107738 / JCM 11303 / AJ 13395 / SMP-2</strain>
    </source>
</reference>
<dbReference type="OrthoDB" id="9787242at2"/>
<dbReference type="PROSITE" id="PS52050">
    <property type="entry name" value="WYL"/>
    <property type="match status" value="1"/>
</dbReference>
<dbReference type="InterPro" id="IPR057727">
    <property type="entry name" value="WCX_dom"/>
</dbReference>
<evidence type="ECO:0000259" key="3">
    <source>
        <dbReference type="Pfam" id="PF19187"/>
    </source>
</evidence>
<dbReference type="InterPro" id="IPR051534">
    <property type="entry name" value="CBASS_pafABC_assoc_protein"/>
</dbReference>
<proteinExistence type="predicted"/>
<dbReference type="EMBL" id="CP001804">
    <property type="protein sequence ID" value="ACY18231.1"/>
    <property type="molecule type" value="Genomic_DNA"/>
</dbReference>
<feature type="domain" description="WCX" evidence="4">
    <location>
        <begin position="245"/>
        <end position="319"/>
    </location>
</feature>
<dbReference type="AlphaFoldDB" id="D0LH86"/>
<evidence type="ECO:0000259" key="4">
    <source>
        <dbReference type="Pfam" id="PF25583"/>
    </source>
</evidence>
<feature type="domain" description="PafC HTH" evidence="3">
    <location>
        <begin position="6"/>
        <end position="120"/>
    </location>
</feature>
<dbReference type="Pfam" id="PF19187">
    <property type="entry name" value="HTH_PafC"/>
    <property type="match status" value="1"/>
</dbReference>
<dbReference type="InterPro" id="IPR043839">
    <property type="entry name" value="PafC_HTH"/>
</dbReference>
<dbReference type="HOGENOM" id="CLU_041141_2_0_7"/>
<accession>D0LH86</accession>
<dbReference type="InterPro" id="IPR026881">
    <property type="entry name" value="WYL_dom"/>
</dbReference>
<dbReference type="STRING" id="502025.Hoch_5754"/>
<organism evidence="5 6">
    <name type="scientific">Haliangium ochraceum (strain DSM 14365 / JCM 11303 / SMP-2)</name>
    <dbReference type="NCBI Taxonomy" id="502025"/>
    <lineage>
        <taxon>Bacteria</taxon>
        <taxon>Pseudomonadati</taxon>
        <taxon>Myxococcota</taxon>
        <taxon>Polyangia</taxon>
        <taxon>Haliangiales</taxon>
        <taxon>Kofleriaceae</taxon>
        <taxon>Haliangium</taxon>
    </lineage>
</organism>
<dbReference type="eggNOG" id="COG2378">
    <property type="taxonomic scope" value="Bacteria"/>
</dbReference>
<feature type="region of interest" description="Disordered" evidence="1">
    <location>
        <begin position="321"/>
        <end position="351"/>
    </location>
</feature>
<sequence length="351" mass="38596">MRDVGQRLRRLLYVVPYVAKHEEGVPVDALADMLDLSRDHLLRDLDLLSQVGPPDGDPGEYLLVSVEDGRVFIDLPQRLTRPLRLTPAEGCSLLLGIRTLRESGVAPFDDAMASAERKLLRALGRDAEEAEKLATDTVVASPDRITGEHLRHLVTATRQRTRVHIDYVAASRPGAEQRALDPYGVVHHAGAWYVVGHCHKRGDTRTFRIDRIAALAVEGSRFERPEDFDLEAYRREHIYVPSADAVVVHVHLDPLARARVAASWPVGTVTRHADGSADIAIECEGLEWVIGWVLGFGQHAWITHPPEARRAVRERLVQLAGNLDPGGNSAPPSLPTGPAGADANAPPEKQR</sequence>
<name>D0LH86_HALO1</name>
<feature type="domain" description="WYL" evidence="2">
    <location>
        <begin position="148"/>
        <end position="216"/>
    </location>
</feature>
<gene>
    <name evidence="5" type="ordered locus">Hoch_5754</name>
</gene>
<dbReference type="Proteomes" id="UP000001880">
    <property type="component" value="Chromosome"/>
</dbReference>
<dbReference type="InterPro" id="IPR028349">
    <property type="entry name" value="PafC-like"/>
</dbReference>
<evidence type="ECO:0000313" key="6">
    <source>
        <dbReference type="Proteomes" id="UP000001880"/>
    </source>
</evidence>
<dbReference type="Pfam" id="PF25583">
    <property type="entry name" value="WCX"/>
    <property type="match status" value="1"/>
</dbReference>
<evidence type="ECO:0000259" key="2">
    <source>
        <dbReference type="Pfam" id="PF13280"/>
    </source>
</evidence>
<dbReference type="KEGG" id="hoh:Hoch_5754"/>
<dbReference type="Pfam" id="PF13280">
    <property type="entry name" value="WYL"/>
    <property type="match status" value="1"/>
</dbReference>
<dbReference type="PIRSF" id="PIRSF016838">
    <property type="entry name" value="PafC"/>
    <property type="match status" value="1"/>
</dbReference>